<dbReference type="Proteomes" id="UP000829291">
    <property type="component" value="Chromosome 5"/>
</dbReference>
<evidence type="ECO:0000256" key="5">
    <source>
        <dbReference type="SAM" id="Phobius"/>
    </source>
</evidence>
<dbReference type="PANTHER" id="PTHR11686">
    <property type="entry name" value="GAMMA GLUTAMYL TRANSPEPTIDASE"/>
    <property type="match status" value="1"/>
</dbReference>
<keyword evidence="6" id="KW-1185">Reference proteome</keyword>
<reference evidence="7" key="1">
    <citation type="submission" date="2025-08" db="UniProtKB">
        <authorList>
            <consortium name="RefSeq"/>
        </authorList>
    </citation>
    <scope>IDENTIFICATION</scope>
    <source>
        <tissue evidence="7">Thorax and Abdomen</tissue>
    </source>
</reference>
<evidence type="ECO:0000256" key="1">
    <source>
        <dbReference type="ARBA" id="ARBA00084097"/>
    </source>
</evidence>
<feature type="binding site" evidence="3">
    <location>
        <position position="183"/>
    </location>
    <ligand>
        <name>L-glutamate</name>
        <dbReference type="ChEBI" id="CHEBI:29985"/>
    </ligand>
</feature>
<proteinExistence type="predicted"/>
<dbReference type="OrthoDB" id="1081007at2759"/>
<dbReference type="FunFam" id="3.60.20.40:FF:000001">
    <property type="entry name" value="Gamma-glutamyltranspeptidase 1"/>
    <property type="match status" value="1"/>
</dbReference>
<keyword evidence="5" id="KW-0812">Transmembrane</keyword>
<dbReference type="InterPro" id="IPR000101">
    <property type="entry name" value="GGT_peptidase"/>
</dbReference>
<dbReference type="GO" id="GO:0036374">
    <property type="term" value="F:glutathione hydrolase activity"/>
    <property type="evidence" value="ECO:0007669"/>
    <property type="project" value="InterPro"/>
</dbReference>
<feature type="binding site" evidence="3">
    <location>
        <position position="556"/>
    </location>
    <ligand>
        <name>L-glutamate</name>
        <dbReference type="ChEBI" id="CHEBI:29985"/>
    </ligand>
</feature>
<dbReference type="FunCoup" id="A0A6J0BF02">
    <property type="interactions" value="108"/>
</dbReference>
<organism evidence="7">
    <name type="scientific">Neodiprion lecontei</name>
    <name type="common">Redheaded pine sawfly</name>
    <dbReference type="NCBI Taxonomy" id="441921"/>
    <lineage>
        <taxon>Eukaryota</taxon>
        <taxon>Metazoa</taxon>
        <taxon>Ecdysozoa</taxon>
        <taxon>Arthropoda</taxon>
        <taxon>Hexapoda</taxon>
        <taxon>Insecta</taxon>
        <taxon>Pterygota</taxon>
        <taxon>Neoptera</taxon>
        <taxon>Endopterygota</taxon>
        <taxon>Hymenoptera</taxon>
        <taxon>Tenthredinoidea</taxon>
        <taxon>Diprionidae</taxon>
        <taxon>Diprioninae</taxon>
        <taxon>Neodiprion</taxon>
    </lineage>
</organism>
<feature type="transmembrane region" description="Helical" evidence="5">
    <location>
        <begin position="58"/>
        <end position="77"/>
    </location>
</feature>
<feature type="active site" description="Nucleophile" evidence="2">
    <location>
        <position position="463"/>
    </location>
</feature>
<dbReference type="InterPro" id="IPR043137">
    <property type="entry name" value="GGT_ssub_C"/>
</dbReference>
<keyword evidence="5" id="KW-1133">Transmembrane helix</keyword>
<dbReference type="PRINTS" id="PR01210">
    <property type="entry name" value="GGTRANSPTASE"/>
</dbReference>
<feature type="binding site" evidence="3">
    <location>
        <position position="505"/>
    </location>
    <ligand>
        <name>L-glutamate</name>
        <dbReference type="ChEBI" id="CHEBI:29985"/>
    </ligand>
</feature>
<dbReference type="GO" id="GO:0005886">
    <property type="term" value="C:plasma membrane"/>
    <property type="evidence" value="ECO:0007669"/>
    <property type="project" value="TreeGrafter"/>
</dbReference>
<keyword evidence="1" id="KW-1202">Platelet aggregation activating toxin</keyword>
<dbReference type="SUPFAM" id="SSF56235">
    <property type="entry name" value="N-terminal nucleophile aminohydrolases (Ntn hydrolases)"/>
    <property type="match status" value="1"/>
</dbReference>
<protein>
    <submittedName>
        <fullName evidence="7">Glutathione hydrolase 1 proenzyme isoform X2</fullName>
    </submittedName>
</protein>
<dbReference type="InterPro" id="IPR029055">
    <property type="entry name" value="Ntn_hydrolases_N"/>
</dbReference>
<keyword evidence="1" id="KW-0800">Toxin</keyword>
<evidence type="ECO:0000313" key="6">
    <source>
        <dbReference type="Proteomes" id="UP000829291"/>
    </source>
</evidence>
<keyword evidence="1" id="KW-1199">Hemostasis impairing toxin</keyword>
<accession>A0A6J0BF02</accession>
<dbReference type="InterPro" id="IPR043138">
    <property type="entry name" value="GGT_lsub"/>
</dbReference>
<dbReference type="GeneID" id="107219301"/>
<evidence type="ECO:0000256" key="3">
    <source>
        <dbReference type="PIRSR" id="PIRSR600101-2"/>
    </source>
</evidence>
<name>A0A6J0BF02_NEOLC</name>
<feature type="binding site" evidence="3">
    <location>
        <begin position="533"/>
        <end position="534"/>
    </location>
    <ligand>
        <name>L-glutamate</name>
        <dbReference type="ChEBI" id="CHEBI:29985"/>
    </ligand>
</feature>
<sequence>MGSWGSSGTGSQLARRRTEQRSPLVSQVHSCRENFPRIVNADDENRDKSINCSWSHHIVLTTLIAVILIGTIATVTFSRTISLAHLIQTPKTATLHPPDPLDQQPPSWSKLRVFRRGAVCVDGQQCAVTGRSIIKRNGSAVDAAIAAMICNGLINMQSMGFGGGFLMTIYQRSSQQAATLDARECAPRAADSDTYNGHPALASQIGPLAIPVPGELAGYWTVHQRFGRLPWAELFEPSIKICEAGYNLTKVQYDSLGMNSEAIYTDPSLRSWFVDEKTGAFQPPGTIIRPTKLCETMRLIAATNATEFYNGSLGRLFIEDIRRRGSILDQEDLAMYRAKWISPITTRLSTGETLYTIGPPGSGSILAFILNVLDGYDFSPSSMATPQATLTTHHRIIEAFKYAYALRTELADPTYVDLSTLLHNLTSRNFADEVRRRINDHRTSNDPRHYGEHAPGNNGDHGTAHVAILAPDGDAVSVTSSVNLYFGSGVVSERTGILTSSSMDDFGVSSRRSYFGLPASHNNRIEPGKRPLSSMSPSIIVDAHGDVRMVVGAAGGTKITTAVAYVIARHLWIKETIKEAVDAARIHHQLIPMEVSYEYGVPKSLVDGLHAMGHETSRYRDRGSVVCAIVRVNGTVYANADYRKGGEVYGID</sequence>
<dbReference type="FunFam" id="1.10.246.130:FF:000001">
    <property type="entry name" value="Gamma-glutamyltransferase 5 isoform 1"/>
    <property type="match status" value="1"/>
</dbReference>
<evidence type="ECO:0000313" key="7">
    <source>
        <dbReference type="RefSeq" id="XP_015512981.1"/>
    </source>
</evidence>
<dbReference type="Gene3D" id="3.60.20.40">
    <property type="match status" value="1"/>
</dbReference>
<feature type="region of interest" description="Disordered" evidence="4">
    <location>
        <begin position="1"/>
        <end position="26"/>
    </location>
</feature>
<gene>
    <name evidence="7" type="primary">LOC107219301</name>
</gene>
<evidence type="ECO:0000256" key="4">
    <source>
        <dbReference type="SAM" id="MobiDB-lite"/>
    </source>
</evidence>
<dbReference type="PANTHER" id="PTHR11686:SF9">
    <property type="entry name" value="RE13973P"/>
    <property type="match status" value="1"/>
</dbReference>
<feature type="binding site" evidence="3">
    <location>
        <begin position="481"/>
        <end position="483"/>
    </location>
    <ligand>
        <name>L-glutamate</name>
        <dbReference type="ChEBI" id="CHEBI:29985"/>
    </ligand>
</feature>
<dbReference type="Gene3D" id="1.10.246.130">
    <property type="match status" value="1"/>
</dbReference>
<evidence type="ECO:0000256" key="2">
    <source>
        <dbReference type="PIRSR" id="PIRSR600101-1"/>
    </source>
</evidence>
<dbReference type="GO" id="GO:0006751">
    <property type="term" value="P:glutathione catabolic process"/>
    <property type="evidence" value="ECO:0007669"/>
    <property type="project" value="InterPro"/>
</dbReference>
<keyword evidence="7" id="KW-0378">Hydrolase</keyword>
<keyword evidence="5" id="KW-0472">Membrane</keyword>
<dbReference type="Pfam" id="PF01019">
    <property type="entry name" value="G_glu_transpept"/>
    <property type="match status" value="1"/>
</dbReference>
<dbReference type="AlphaFoldDB" id="A0A6J0BF02"/>
<dbReference type="KEGG" id="nlo:107219301"/>
<dbReference type="RefSeq" id="XP_015512981.1">
    <property type="nucleotide sequence ID" value="XM_015657495.2"/>
</dbReference>
<dbReference type="InParanoid" id="A0A6J0BF02"/>